<reference evidence="20 21" key="1">
    <citation type="submission" date="2021-03" db="EMBL/GenBank/DDBJ databases">
        <title>Sequencing the genomes of 1000 actinobacteria strains.</title>
        <authorList>
            <person name="Klenk H.-P."/>
        </authorList>
    </citation>
    <scope>NUCLEOTIDE SEQUENCE [LARGE SCALE GENOMIC DNA]</scope>
    <source>
        <strain evidence="20 21">DSM 45256</strain>
    </source>
</reference>
<feature type="compositionally biased region" description="Basic residues" evidence="17">
    <location>
        <begin position="384"/>
        <end position="407"/>
    </location>
</feature>
<keyword evidence="10" id="KW-0143">Chaperone</keyword>
<dbReference type="InterPro" id="IPR047196">
    <property type="entry name" value="YidC_ALB_C"/>
</dbReference>
<evidence type="ECO:0000256" key="6">
    <source>
        <dbReference type="ARBA" id="ARBA00022692"/>
    </source>
</evidence>
<sequence length="407" mass="44204">MLDFIYYPVSFIMWVWHKVFGFVLGEDSGIAWALSVVFLVFTLRLILYKPFVSQVRSMRKMQEMAPEMQKLRKKYANDRQKLATEMQKLQQQNGANPIMGCLPILVQIPVFIGLFHVLREFKPGKTENYFFDAAENASFVESSFFGSKLGAAIWPLQNTSSVAEVGGNLVSQWIVMIPLMIMAGVFTHITARHSVARQQAQIAAGTVAANPQAEIMQKLMLYVFPIGVVVGAPFLPLAVLFYWVANNLWTLGQQWVVYKRIDAEEAEKEEKAVESAKALAPRPGQKPVRKDGKGSTKDVRDIADEPLDDDEAATGTDGASAETTGSPGTSTANGVSADGSTQNGSTQNGSTENGSSKNGSKPNGSKANGSAQNGSTKGSSAKNGAKKPGAKPVQHRQGAKSKRGKRR</sequence>
<organism evidence="20 21">
    <name type="scientific">Pseudonocardia parietis</name>
    <dbReference type="NCBI Taxonomy" id="570936"/>
    <lineage>
        <taxon>Bacteria</taxon>
        <taxon>Bacillati</taxon>
        <taxon>Actinomycetota</taxon>
        <taxon>Actinomycetes</taxon>
        <taxon>Pseudonocardiales</taxon>
        <taxon>Pseudonocardiaceae</taxon>
        <taxon>Pseudonocardia</taxon>
    </lineage>
</organism>
<evidence type="ECO:0000259" key="19">
    <source>
        <dbReference type="Pfam" id="PF02096"/>
    </source>
</evidence>
<keyword evidence="4" id="KW-0813">Transport</keyword>
<dbReference type="Proteomes" id="UP001519295">
    <property type="component" value="Unassembled WGS sequence"/>
</dbReference>
<feature type="domain" description="Membrane insertase YidC/Oxa/ALB C-terminal" evidence="19">
    <location>
        <begin position="32"/>
        <end position="259"/>
    </location>
</feature>
<evidence type="ECO:0000256" key="15">
    <source>
        <dbReference type="ARBA" id="ARBA00033342"/>
    </source>
</evidence>
<feature type="region of interest" description="Disordered" evidence="17">
    <location>
        <begin position="272"/>
        <end position="407"/>
    </location>
</feature>
<feature type="compositionally biased region" description="Polar residues" evidence="17">
    <location>
        <begin position="327"/>
        <end position="352"/>
    </location>
</feature>
<evidence type="ECO:0000256" key="5">
    <source>
        <dbReference type="ARBA" id="ARBA00022475"/>
    </source>
</evidence>
<evidence type="ECO:0000313" key="21">
    <source>
        <dbReference type="Proteomes" id="UP001519295"/>
    </source>
</evidence>
<evidence type="ECO:0000256" key="7">
    <source>
        <dbReference type="ARBA" id="ARBA00022927"/>
    </source>
</evidence>
<evidence type="ECO:0000256" key="2">
    <source>
        <dbReference type="ARBA" id="ARBA00010527"/>
    </source>
</evidence>
<dbReference type="NCBIfam" id="TIGR03592">
    <property type="entry name" value="yidC_oxa1_cterm"/>
    <property type="match status" value="1"/>
</dbReference>
<keyword evidence="6 16" id="KW-0812">Transmembrane</keyword>
<keyword evidence="7" id="KW-0653">Protein transport</keyword>
<keyword evidence="8 18" id="KW-1133">Transmembrane helix</keyword>
<proteinExistence type="inferred from homology"/>
<dbReference type="InterPro" id="IPR028055">
    <property type="entry name" value="YidC/Oxa/ALB_C"/>
</dbReference>
<comment type="similarity">
    <text evidence="2">Belongs to the OXA1/ALB3/YidC family. Type 1 subfamily.</text>
</comment>
<feature type="transmembrane region" description="Helical" evidence="18">
    <location>
        <begin position="219"/>
        <end position="244"/>
    </location>
</feature>
<evidence type="ECO:0000256" key="3">
    <source>
        <dbReference type="ARBA" id="ARBA00015325"/>
    </source>
</evidence>
<evidence type="ECO:0000256" key="8">
    <source>
        <dbReference type="ARBA" id="ARBA00022989"/>
    </source>
</evidence>
<evidence type="ECO:0000256" key="13">
    <source>
        <dbReference type="ARBA" id="ARBA00031538"/>
    </source>
</evidence>
<evidence type="ECO:0000256" key="17">
    <source>
        <dbReference type="SAM" id="MobiDB-lite"/>
    </source>
</evidence>
<protein>
    <recommendedName>
        <fullName evidence="3">Membrane protein insertase YidC</fullName>
    </recommendedName>
    <alternativeName>
        <fullName evidence="15">Foldase YidC</fullName>
    </alternativeName>
    <alternativeName>
        <fullName evidence="14">Membrane integrase YidC</fullName>
    </alternativeName>
    <alternativeName>
        <fullName evidence="13">Membrane protein YidC</fullName>
    </alternativeName>
</protein>
<evidence type="ECO:0000313" key="20">
    <source>
        <dbReference type="EMBL" id="MBP2364838.1"/>
    </source>
</evidence>
<feature type="transmembrane region" description="Helical" evidence="18">
    <location>
        <begin position="98"/>
        <end position="118"/>
    </location>
</feature>
<gene>
    <name evidence="20" type="ORF">JOF36_000534</name>
</gene>
<evidence type="ECO:0000256" key="14">
    <source>
        <dbReference type="ARBA" id="ARBA00033245"/>
    </source>
</evidence>
<dbReference type="RefSeq" id="WP_210024845.1">
    <property type="nucleotide sequence ID" value="NZ_JAGINU010000001.1"/>
</dbReference>
<accession>A0ABS4VM64</accession>
<feature type="compositionally biased region" description="Basic and acidic residues" evidence="17">
    <location>
        <begin position="288"/>
        <end position="303"/>
    </location>
</feature>
<comment type="caution">
    <text evidence="20">The sequence shown here is derived from an EMBL/GenBank/DDBJ whole genome shotgun (WGS) entry which is preliminary data.</text>
</comment>
<evidence type="ECO:0000256" key="11">
    <source>
        <dbReference type="ARBA" id="ARBA00025034"/>
    </source>
</evidence>
<feature type="transmembrane region" description="Helical" evidence="18">
    <location>
        <begin position="170"/>
        <end position="191"/>
    </location>
</feature>
<evidence type="ECO:0000256" key="1">
    <source>
        <dbReference type="ARBA" id="ARBA00004651"/>
    </source>
</evidence>
<feature type="compositionally biased region" description="Low complexity" evidence="17">
    <location>
        <begin position="353"/>
        <end position="383"/>
    </location>
</feature>
<keyword evidence="9 18" id="KW-0472">Membrane</keyword>
<dbReference type="NCBIfam" id="NF002899">
    <property type="entry name" value="PRK03449.1"/>
    <property type="match status" value="1"/>
</dbReference>
<dbReference type="PANTHER" id="PTHR12428:SF65">
    <property type="entry name" value="CYTOCHROME C OXIDASE ASSEMBLY PROTEIN COX18, MITOCHONDRIAL"/>
    <property type="match status" value="1"/>
</dbReference>
<dbReference type="EMBL" id="JAGINU010000001">
    <property type="protein sequence ID" value="MBP2364838.1"/>
    <property type="molecule type" value="Genomic_DNA"/>
</dbReference>
<evidence type="ECO:0000256" key="16">
    <source>
        <dbReference type="RuleBase" id="RU003945"/>
    </source>
</evidence>
<dbReference type="InterPro" id="IPR001708">
    <property type="entry name" value="YidC/ALB3/OXA1/COX18"/>
</dbReference>
<dbReference type="Pfam" id="PF02096">
    <property type="entry name" value="60KD_IMP"/>
    <property type="match status" value="1"/>
</dbReference>
<feature type="transmembrane region" description="Helical" evidence="18">
    <location>
        <begin position="30"/>
        <end position="51"/>
    </location>
</feature>
<name>A0ABS4VM64_9PSEU</name>
<dbReference type="CDD" id="cd20070">
    <property type="entry name" value="5TM_YidC_Alb3"/>
    <property type="match status" value="1"/>
</dbReference>
<evidence type="ECO:0000256" key="10">
    <source>
        <dbReference type="ARBA" id="ARBA00023186"/>
    </source>
</evidence>
<feature type="compositionally biased region" description="Low complexity" evidence="17">
    <location>
        <begin position="313"/>
        <end position="326"/>
    </location>
</feature>
<keyword evidence="21" id="KW-1185">Reference proteome</keyword>
<evidence type="ECO:0000256" key="18">
    <source>
        <dbReference type="SAM" id="Phobius"/>
    </source>
</evidence>
<keyword evidence="5" id="KW-1003">Cell membrane</keyword>
<comment type="subcellular location">
    <subcellularLocation>
        <location evidence="1">Cell membrane</location>
        <topology evidence="1">Multi-pass membrane protein</topology>
    </subcellularLocation>
    <subcellularLocation>
        <location evidence="16">Membrane</location>
        <topology evidence="16">Multi-pass membrane protein</topology>
    </subcellularLocation>
</comment>
<evidence type="ECO:0000256" key="4">
    <source>
        <dbReference type="ARBA" id="ARBA00022448"/>
    </source>
</evidence>
<evidence type="ECO:0000256" key="12">
    <source>
        <dbReference type="ARBA" id="ARBA00026028"/>
    </source>
</evidence>
<evidence type="ECO:0000256" key="9">
    <source>
        <dbReference type="ARBA" id="ARBA00023136"/>
    </source>
</evidence>
<comment type="subunit">
    <text evidence="12">Interacts with the Sec translocase complex via SecD. Specifically interacts with transmembrane segments of nascent integral membrane proteins during membrane integration.</text>
</comment>
<dbReference type="PANTHER" id="PTHR12428">
    <property type="entry name" value="OXA1"/>
    <property type="match status" value="1"/>
</dbReference>
<comment type="function">
    <text evidence="11">Required for the insertion and/or proper folding and/or complex formation of integral membrane proteins into the membrane. Involved in integration of membrane proteins that insert both dependently and independently of the Sec translocase complex, as well as at least some lipoproteins. Aids folding of multispanning membrane proteins.</text>
</comment>